<feature type="domain" description="NAD(P)-binding" evidence="1">
    <location>
        <begin position="9"/>
        <end position="309"/>
    </location>
</feature>
<dbReference type="InterPro" id="IPR016040">
    <property type="entry name" value="NAD(P)-bd_dom"/>
</dbReference>
<dbReference type="eggNOG" id="COG0451">
    <property type="taxonomic scope" value="Bacteria"/>
</dbReference>
<proteinExistence type="predicted"/>
<evidence type="ECO:0000313" key="2">
    <source>
        <dbReference type="EMBL" id="AIE86646.1"/>
    </source>
</evidence>
<sequence>MSWQGRTVLVTGAGGFIGSHLAENLVKAGAKVRAMVHYNFQGSWGWLEESELKNEMEIVAGDIMDRDSVKGAMEGREVVFHLAALIAIPYSYRAPQSYVNTNVTGTLNVVQAARELGTSRILHTSTSEVYGTARIVPIDEEHPLQGQSPYSASKIGADKIAESFYLSFGTPVVTVRPFNTFGPRQSARAVIPTIISQCLSGKVVKLGATSPTRDLNYVQNTVEGFMAAGLADAAIGETINFGSGREISVGELAQLIARLCGREVEIQTEAERLRPDKSEVERLLAANEKAKRLTGWTPGVSLEEGLERTIAWFETNLHRYRPHAYNV</sequence>
<dbReference type="OrthoDB" id="9801785at2"/>
<dbReference type="Gene3D" id="3.90.25.10">
    <property type="entry name" value="UDP-galactose 4-epimerase, domain 1"/>
    <property type="match status" value="1"/>
</dbReference>
<dbReference type="AlphaFoldDB" id="A0A068NT95"/>
<dbReference type="KEGG" id="fgi:OP10G_3278"/>
<dbReference type="CDD" id="cd05257">
    <property type="entry name" value="Arna_like_SDR_e"/>
    <property type="match status" value="1"/>
</dbReference>
<gene>
    <name evidence="2" type="ORF">OP10G_3278</name>
</gene>
<dbReference type="EMBL" id="CP007139">
    <property type="protein sequence ID" value="AIE86646.1"/>
    <property type="molecule type" value="Genomic_DNA"/>
</dbReference>
<dbReference type="InterPro" id="IPR045869">
    <property type="entry name" value="Arna-like_SDR_e"/>
</dbReference>
<reference evidence="2 3" key="1">
    <citation type="journal article" date="2014" name="PLoS ONE">
        <title>The first complete genome sequence of the class fimbriimonadia in the phylum armatimonadetes.</title>
        <authorList>
            <person name="Hu Z.Y."/>
            <person name="Wang Y.Z."/>
            <person name="Im W.T."/>
            <person name="Wang S.Y."/>
            <person name="Zhao G.P."/>
            <person name="Zheng H.J."/>
            <person name="Quan Z.X."/>
        </authorList>
    </citation>
    <scope>NUCLEOTIDE SEQUENCE [LARGE SCALE GENOMIC DNA]</scope>
    <source>
        <strain evidence="2">Gsoil 348</strain>
    </source>
</reference>
<dbReference type="RefSeq" id="WP_025229408.1">
    <property type="nucleotide sequence ID" value="NZ_CP007139.1"/>
</dbReference>
<keyword evidence="3" id="KW-1185">Reference proteome</keyword>
<dbReference type="PANTHER" id="PTHR43000">
    <property type="entry name" value="DTDP-D-GLUCOSE 4,6-DEHYDRATASE-RELATED"/>
    <property type="match status" value="1"/>
</dbReference>
<dbReference type="Proteomes" id="UP000027982">
    <property type="component" value="Chromosome"/>
</dbReference>
<name>A0A068NT95_FIMGI</name>
<dbReference type="Gene3D" id="3.40.50.720">
    <property type="entry name" value="NAD(P)-binding Rossmann-like Domain"/>
    <property type="match status" value="1"/>
</dbReference>
<dbReference type="InterPro" id="IPR036291">
    <property type="entry name" value="NAD(P)-bd_dom_sf"/>
</dbReference>
<dbReference type="Pfam" id="PF16363">
    <property type="entry name" value="GDP_Man_Dehyd"/>
    <property type="match status" value="1"/>
</dbReference>
<evidence type="ECO:0000259" key="1">
    <source>
        <dbReference type="Pfam" id="PF16363"/>
    </source>
</evidence>
<dbReference type="SUPFAM" id="SSF51735">
    <property type="entry name" value="NAD(P)-binding Rossmann-fold domains"/>
    <property type="match status" value="1"/>
</dbReference>
<protein>
    <submittedName>
        <fullName evidence="2">NAD dependent epimerase/dehydratase family protein</fullName>
    </submittedName>
</protein>
<evidence type="ECO:0000313" key="3">
    <source>
        <dbReference type="Proteomes" id="UP000027982"/>
    </source>
</evidence>
<dbReference type="HOGENOM" id="CLU_007383_1_7_0"/>
<organism evidence="2 3">
    <name type="scientific">Fimbriimonas ginsengisoli Gsoil 348</name>
    <dbReference type="NCBI Taxonomy" id="661478"/>
    <lineage>
        <taxon>Bacteria</taxon>
        <taxon>Bacillati</taxon>
        <taxon>Armatimonadota</taxon>
        <taxon>Fimbriimonadia</taxon>
        <taxon>Fimbriimonadales</taxon>
        <taxon>Fimbriimonadaceae</taxon>
        <taxon>Fimbriimonas</taxon>
    </lineage>
</organism>
<accession>A0A068NT95</accession>
<dbReference type="STRING" id="661478.OP10G_3278"/>
<dbReference type="GO" id="GO:0016831">
    <property type="term" value="F:carboxy-lyase activity"/>
    <property type="evidence" value="ECO:0007669"/>
    <property type="project" value="InterPro"/>
</dbReference>